<sequence length="79" mass="8485">MYVIKVLREYEERAITCAAARPQSLPGAEALGGGGPASLSSLTPDHQLREDFTVLAKDLVHSLKGIVGTLVSKYTELFP</sequence>
<evidence type="ECO:0000313" key="2">
    <source>
        <dbReference type="Proteomes" id="UP000823941"/>
    </source>
</evidence>
<reference evidence="1 2" key="1">
    <citation type="submission" date="2021-06" db="EMBL/GenBank/DDBJ databases">
        <title>A haploid diamondback moth (Plutella xylostella L.) genome assembly resolves 31 chromosomes and identifies a diamide resistance mutation.</title>
        <authorList>
            <person name="Ward C.M."/>
            <person name="Perry K.D."/>
            <person name="Baker G."/>
            <person name="Powis K."/>
            <person name="Heckel D.G."/>
            <person name="Baxter S.W."/>
        </authorList>
    </citation>
    <scope>NUCLEOTIDE SEQUENCE [LARGE SCALE GENOMIC DNA]</scope>
    <source>
        <strain evidence="1 2">LV</strain>
        <tissue evidence="1">Single pupa</tissue>
    </source>
</reference>
<proteinExistence type="predicted"/>
<accession>A0ABQ7Q649</accession>
<dbReference type="Proteomes" id="UP000823941">
    <property type="component" value="Chromosome 20"/>
</dbReference>
<gene>
    <name evidence="1" type="ORF">JYU34_014919</name>
</gene>
<organism evidence="1 2">
    <name type="scientific">Plutella xylostella</name>
    <name type="common">Diamondback moth</name>
    <name type="synonym">Plutella maculipennis</name>
    <dbReference type="NCBI Taxonomy" id="51655"/>
    <lineage>
        <taxon>Eukaryota</taxon>
        <taxon>Metazoa</taxon>
        <taxon>Ecdysozoa</taxon>
        <taxon>Arthropoda</taxon>
        <taxon>Hexapoda</taxon>
        <taxon>Insecta</taxon>
        <taxon>Pterygota</taxon>
        <taxon>Neoptera</taxon>
        <taxon>Endopterygota</taxon>
        <taxon>Lepidoptera</taxon>
        <taxon>Glossata</taxon>
        <taxon>Ditrysia</taxon>
        <taxon>Yponomeutoidea</taxon>
        <taxon>Plutellidae</taxon>
        <taxon>Plutella</taxon>
    </lineage>
</organism>
<dbReference type="EMBL" id="JAHIBW010000020">
    <property type="protein sequence ID" value="KAG7300624.1"/>
    <property type="molecule type" value="Genomic_DNA"/>
</dbReference>
<name>A0ABQ7Q649_PLUXY</name>
<comment type="caution">
    <text evidence="1">The sequence shown here is derived from an EMBL/GenBank/DDBJ whole genome shotgun (WGS) entry which is preliminary data.</text>
</comment>
<protein>
    <submittedName>
        <fullName evidence="1">Uncharacterized protein</fullName>
    </submittedName>
</protein>
<keyword evidence="2" id="KW-1185">Reference proteome</keyword>
<evidence type="ECO:0000313" key="1">
    <source>
        <dbReference type="EMBL" id="KAG7300624.1"/>
    </source>
</evidence>